<evidence type="ECO:0000256" key="1">
    <source>
        <dbReference type="ARBA" id="ARBA00003989"/>
    </source>
</evidence>
<organism evidence="5 6">
    <name type="scientific">Desulfobotulus alkaliphilus</name>
    <dbReference type="NCBI Taxonomy" id="622671"/>
    <lineage>
        <taxon>Bacteria</taxon>
        <taxon>Pseudomonadati</taxon>
        <taxon>Thermodesulfobacteriota</taxon>
        <taxon>Desulfobacteria</taxon>
        <taxon>Desulfobacterales</taxon>
        <taxon>Desulfobacteraceae</taxon>
        <taxon>Desulfobotulus</taxon>
    </lineage>
</organism>
<dbReference type="AlphaFoldDB" id="A0A562S761"/>
<keyword evidence="3 4" id="KW-0732">Signal</keyword>
<dbReference type="RefSeq" id="WP_144681077.1">
    <property type="nucleotide sequence ID" value="NZ_VLLC01000001.1"/>
</dbReference>
<accession>A0A562S761</accession>
<comment type="caution">
    <text evidence="5">The sequence shown here is derived from an EMBL/GenBank/DDBJ whole genome shotgun (WGS) entry which is preliminary data.</text>
</comment>
<feature type="signal peptide" evidence="4">
    <location>
        <begin position="1"/>
        <end position="22"/>
    </location>
</feature>
<evidence type="ECO:0000313" key="6">
    <source>
        <dbReference type="Proteomes" id="UP000318307"/>
    </source>
</evidence>
<keyword evidence="6" id="KW-1185">Reference proteome</keyword>
<dbReference type="InterPro" id="IPR018893">
    <property type="entry name" value="T8SS_CsgF"/>
</dbReference>
<dbReference type="EMBL" id="VLLC01000001">
    <property type="protein sequence ID" value="TWI77227.1"/>
    <property type="molecule type" value="Genomic_DNA"/>
</dbReference>
<reference evidence="5 6" key="1">
    <citation type="submission" date="2019-07" db="EMBL/GenBank/DDBJ databases">
        <title>Genome sequencing of 100 strains of the haloalkaliphilic chemolithoautotrophic sulfur-oxidizing bacterium Thioalkalivibrio.</title>
        <authorList>
            <person name="Muyzer G."/>
        </authorList>
    </citation>
    <scope>NUCLEOTIDE SEQUENCE [LARGE SCALE GENOMIC DNA]</scope>
    <source>
        <strain evidence="5 6">ASO4-4</strain>
    </source>
</reference>
<feature type="chain" id="PRO_5021741417" description="Curli production assembly/transport component CsgF" evidence="4">
    <location>
        <begin position="23"/>
        <end position="147"/>
    </location>
</feature>
<comment type="function">
    <text evidence="1">May be involved in the biogenesis of curli organelles.</text>
</comment>
<evidence type="ECO:0000256" key="2">
    <source>
        <dbReference type="ARBA" id="ARBA00014031"/>
    </source>
</evidence>
<name>A0A562S761_9BACT</name>
<dbReference type="Proteomes" id="UP000318307">
    <property type="component" value="Unassembled WGS sequence"/>
</dbReference>
<protein>
    <recommendedName>
        <fullName evidence="2">Curli production assembly/transport component CsgF</fullName>
    </recommendedName>
</protein>
<sequence>MIKKRHFSIFSLLFLFAGSSLATELVYTPISPSFGGNPMNATFLLTMAEKQNDTKAPPTPRRDPLEDFEANLNRMVLNQLSRKIVNMAFGGYNDDLAGGTYHFGQYEIDITIMEGQSIGVSIIDSLTGGTTKVEVPYYGDMQNPGDW</sequence>
<evidence type="ECO:0000256" key="3">
    <source>
        <dbReference type="ARBA" id="ARBA00022729"/>
    </source>
</evidence>
<gene>
    <name evidence="5" type="ORF">LZ24_00027</name>
</gene>
<proteinExistence type="predicted"/>
<evidence type="ECO:0000313" key="5">
    <source>
        <dbReference type="EMBL" id="TWI77227.1"/>
    </source>
</evidence>
<dbReference type="Pfam" id="PF10614">
    <property type="entry name" value="CsgF"/>
    <property type="match status" value="1"/>
</dbReference>
<evidence type="ECO:0000256" key="4">
    <source>
        <dbReference type="SAM" id="SignalP"/>
    </source>
</evidence>
<dbReference type="OrthoDB" id="1443407at2"/>